<dbReference type="SUPFAM" id="SSF46785">
    <property type="entry name" value="Winged helix' DNA-binding domain"/>
    <property type="match status" value="1"/>
</dbReference>
<dbReference type="HOGENOM" id="CLU_051007_0_0_5"/>
<dbReference type="EMBL" id="CP006988">
    <property type="protein sequence ID" value="AIC29888.1"/>
    <property type="molecule type" value="Genomic_DNA"/>
</dbReference>
<dbReference type="InterPro" id="IPR005090">
    <property type="entry name" value="RepC_N"/>
</dbReference>
<evidence type="ECO:0000256" key="2">
    <source>
        <dbReference type="SAM" id="MobiDB-lite"/>
    </source>
</evidence>
<dbReference type="InterPro" id="IPR047611">
    <property type="entry name" value="RepABC_RepC"/>
</dbReference>
<keyword evidence="1" id="KW-0175">Coiled coil</keyword>
<dbReference type="Pfam" id="PF11800">
    <property type="entry name" value="RP-C_C"/>
    <property type="match status" value="1"/>
</dbReference>
<dbReference type="InterPro" id="IPR021760">
    <property type="entry name" value="RepC_C"/>
</dbReference>
<dbReference type="OrthoDB" id="7488837at2"/>
<feature type="coiled-coil region" evidence="1">
    <location>
        <begin position="146"/>
        <end position="173"/>
    </location>
</feature>
<dbReference type="AlphaFoldDB" id="A0A060I417"/>
<name>A0A060I417_RHIET</name>
<accession>A0A060I417</accession>
<reference evidence="5 6" key="1">
    <citation type="submission" date="2013-12" db="EMBL/GenBank/DDBJ databases">
        <title>Complete genome sequence of Rhizobium etli bv. mimosae IE4771.</title>
        <authorList>
            <person name="Bustos P."/>
            <person name="Santamaria R.I."/>
            <person name="Lozano L."/>
            <person name="Ormeno-Orrillo E."/>
            <person name="Rogel M.A."/>
            <person name="Romero D."/>
            <person name="Cevallos M.A."/>
            <person name="Martinez-Romero E."/>
            <person name="Gonzalez V."/>
        </authorList>
    </citation>
    <scope>NUCLEOTIDE SEQUENCE [LARGE SCALE GENOMIC DNA]</scope>
    <source>
        <strain evidence="5 6">IE4771</strain>
        <plasmid evidence="6">Plasmid pRetIE4771b</plasmid>
    </source>
</reference>
<feature type="domain" description="Plasmid replication protein C C-terminal" evidence="4">
    <location>
        <begin position="316"/>
        <end position="414"/>
    </location>
</feature>
<sequence>MEDIISYRRPIGRRITPQRIEFCRRAQSAEIGTVTRAQLAVLVQNLTCTGVINATESHLLLALVNTAPAESFDESGRPIVFKSNRQLAFEIGRSVGRVSRMLSRLFDAGLITTQDSGNYKRYPIRNADGDITDACGVDLRILIVRYAELHELVREARAEKKAAEAALRRYRGALRNTRYALAVAAHLGAAERQRVAGRIERISTYVEVPAKAPSELLRRATFLLEWTIDRLMQLTPKHQGELGTEESACVYAENGIHKQITLPYQSRCSEDEQSLARPERPRFSKTGSSRGAFEESRPSWQTSVNERKQRQALVALGDVLRAAPALRELGYKPNTWADLVRLTPVLCRCTGISEDARRGAIEKMGEQQAAVAVAITLEKTNRQEIRSPSGYLRAMTERAAVGKLYLARSVFGLAGRNAAEQNVAISGTQLRSPHLSRIFPCTSDNLRRQHQRDRRQPPVSGFRVIGAG</sequence>
<feature type="domain" description="Plasmid replication protein C N-terminal" evidence="3">
    <location>
        <begin position="13"/>
        <end position="184"/>
    </location>
</feature>
<dbReference type="Proteomes" id="UP000027180">
    <property type="component" value="Plasmid pRetIE4771b"/>
</dbReference>
<evidence type="ECO:0000313" key="5">
    <source>
        <dbReference type="EMBL" id="AIC29888.1"/>
    </source>
</evidence>
<organism evidence="5 6">
    <name type="scientific">Rhizobium etli bv. mimosae str. IE4771</name>
    <dbReference type="NCBI Taxonomy" id="1432050"/>
    <lineage>
        <taxon>Bacteria</taxon>
        <taxon>Pseudomonadati</taxon>
        <taxon>Pseudomonadota</taxon>
        <taxon>Alphaproteobacteria</taxon>
        <taxon>Hyphomicrobiales</taxon>
        <taxon>Rhizobiaceae</taxon>
        <taxon>Rhizobium/Agrobacterium group</taxon>
        <taxon>Rhizobium</taxon>
    </lineage>
</organism>
<evidence type="ECO:0000259" key="4">
    <source>
        <dbReference type="Pfam" id="PF11800"/>
    </source>
</evidence>
<gene>
    <name evidence="5" type="ORF">IE4771_PB00157</name>
</gene>
<dbReference type="KEGG" id="rei:IE4771_PB00157"/>
<keyword evidence="5" id="KW-0614">Plasmid</keyword>
<evidence type="ECO:0000256" key="1">
    <source>
        <dbReference type="SAM" id="Coils"/>
    </source>
</evidence>
<dbReference type="InterPro" id="IPR036390">
    <property type="entry name" value="WH_DNA-bd_sf"/>
</dbReference>
<feature type="region of interest" description="Disordered" evidence="2">
    <location>
        <begin position="269"/>
        <end position="304"/>
    </location>
</feature>
<evidence type="ECO:0000259" key="3">
    <source>
        <dbReference type="Pfam" id="PF03428"/>
    </source>
</evidence>
<dbReference type="NCBIfam" id="NF040974">
    <property type="entry name" value="RepABC_RepC"/>
    <property type="match status" value="1"/>
</dbReference>
<proteinExistence type="predicted"/>
<dbReference type="RefSeq" id="WP_080711044.1">
    <property type="nucleotide sequence ID" value="NZ_CP006988.1"/>
</dbReference>
<dbReference type="Pfam" id="PF03428">
    <property type="entry name" value="RP-C"/>
    <property type="match status" value="1"/>
</dbReference>
<protein>
    <submittedName>
        <fullName evidence="5">Replication initiation protein C</fullName>
    </submittedName>
</protein>
<geneLocation type="plasmid" evidence="5 6">
    <name>pRetIE4771b</name>
</geneLocation>
<evidence type="ECO:0000313" key="6">
    <source>
        <dbReference type="Proteomes" id="UP000027180"/>
    </source>
</evidence>